<evidence type="ECO:0000313" key="1">
    <source>
        <dbReference type="EMBL" id="GME95836.1"/>
    </source>
</evidence>
<sequence>MFGFNVNPLLLTLLISARLIFAIKGVIQDCDEVYNYWEPLNFLTRYFGKQTWEYSPEYAIRSWTYLIPFGLITYPLRLLESTSDSLFIPSNFHFYLVRIFIGLVCTYAELNLAESLKFLSDEISNWFLIFEIFNPGMSHASISLLPSSFTLIMGMFATAAVINYFK</sequence>
<gene>
    <name evidence="1" type="ORF">Amon02_000982900</name>
</gene>
<accession>A0ACB5TW22</accession>
<evidence type="ECO:0000313" key="2">
    <source>
        <dbReference type="Proteomes" id="UP001165064"/>
    </source>
</evidence>
<keyword evidence="2" id="KW-1185">Reference proteome</keyword>
<comment type="caution">
    <text evidence="1">The sequence shown here is derived from an EMBL/GenBank/DDBJ whole genome shotgun (WGS) entry which is preliminary data.</text>
</comment>
<proteinExistence type="predicted"/>
<name>A0ACB5TW22_AMBMO</name>
<protein>
    <submittedName>
        <fullName evidence="1">Unnamed protein product</fullName>
    </submittedName>
</protein>
<dbReference type="Proteomes" id="UP001165064">
    <property type="component" value="Unassembled WGS sequence"/>
</dbReference>
<dbReference type="EMBL" id="BSXS01009555">
    <property type="protein sequence ID" value="GME95836.1"/>
    <property type="molecule type" value="Genomic_DNA"/>
</dbReference>
<reference evidence="1" key="1">
    <citation type="submission" date="2023-04" db="EMBL/GenBank/DDBJ databases">
        <title>Ambrosiozyma monospora NBRC 10751.</title>
        <authorList>
            <person name="Ichikawa N."/>
            <person name="Sato H."/>
            <person name="Tonouchi N."/>
        </authorList>
    </citation>
    <scope>NUCLEOTIDE SEQUENCE</scope>
    <source>
        <strain evidence="1">NBRC 10751</strain>
    </source>
</reference>
<organism evidence="1 2">
    <name type="scientific">Ambrosiozyma monospora</name>
    <name type="common">Yeast</name>
    <name type="synonym">Endomycopsis monosporus</name>
    <dbReference type="NCBI Taxonomy" id="43982"/>
    <lineage>
        <taxon>Eukaryota</taxon>
        <taxon>Fungi</taxon>
        <taxon>Dikarya</taxon>
        <taxon>Ascomycota</taxon>
        <taxon>Saccharomycotina</taxon>
        <taxon>Pichiomycetes</taxon>
        <taxon>Pichiales</taxon>
        <taxon>Pichiaceae</taxon>
        <taxon>Ambrosiozyma</taxon>
    </lineage>
</organism>